<dbReference type="Proteomes" id="UP000321726">
    <property type="component" value="Unassembled WGS sequence"/>
</dbReference>
<dbReference type="NCBIfam" id="TIGR01549">
    <property type="entry name" value="HAD-SF-IA-v1"/>
    <property type="match status" value="1"/>
</dbReference>
<dbReference type="SFLD" id="SFLDS00003">
    <property type="entry name" value="Haloacid_Dehalogenase"/>
    <property type="match status" value="1"/>
</dbReference>
<evidence type="ECO:0000256" key="1">
    <source>
        <dbReference type="ARBA" id="ARBA00001946"/>
    </source>
</evidence>
<dbReference type="STRING" id="44933.SAMN05660971_03663"/>
<dbReference type="PANTHER" id="PTHR46470">
    <property type="entry name" value="N-ACYLNEURAMINATE-9-PHOSPHATASE"/>
    <property type="match status" value="1"/>
</dbReference>
<evidence type="ECO:0000256" key="4">
    <source>
        <dbReference type="SAM" id="MobiDB-lite"/>
    </source>
</evidence>
<dbReference type="Gene3D" id="3.40.50.1000">
    <property type="entry name" value="HAD superfamily/HAD-like"/>
    <property type="match status" value="1"/>
</dbReference>
<keyword evidence="3" id="KW-0460">Magnesium</keyword>
<dbReference type="EMBL" id="BJXU01000024">
    <property type="protein sequence ID" value="GEN22740.1"/>
    <property type="molecule type" value="Genomic_DNA"/>
</dbReference>
<dbReference type="SUPFAM" id="SSF56784">
    <property type="entry name" value="HAD-like"/>
    <property type="match status" value="1"/>
</dbReference>
<dbReference type="NCBIfam" id="TIGR01509">
    <property type="entry name" value="HAD-SF-IA-v3"/>
    <property type="match status" value="1"/>
</dbReference>
<reference evidence="5 8" key="2">
    <citation type="submission" date="2019-07" db="EMBL/GenBank/DDBJ databases">
        <title>Whole genome shotgun sequence of Halomonas cupida NBRC 102219.</title>
        <authorList>
            <person name="Hosoyama A."/>
            <person name="Uohara A."/>
            <person name="Ohji S."/>
            <person name="Ichikawa N."/>
        </authorList>
    </citation>
    <scope>NUCLEOTIDE SEQUENCE [LARGE SCALE GENOMIC DNA]</scope>
    <source>
        <strain evidence="5 8">NBRC 102219</strain>
    </source>
</reference>
<dbReference type="AlphaFoldDB" id="A0A1M7KYN0"/>
<evidence type="ECO:0000313" key="7">
    <source>
        <dbReference type="Proteomes" id="UP000184123"/>
    </source>
</evidence>
<keyword evidence="8" id="KW-1185">Reference proteome</keyword>
<dbReference type="EMBL" id="FRCA01000011">
    <property type="protein sequence ID" value="SHM70597.1"/>
    <property type="molecule type" value="Genomic_DNA"/>
</dbReference>
<feature type="compositionally biased region" description="Basic and acidic residues" evidence="4">
    <location>
        <begin position="249"/>
        <end position="262"/>
    </location>
</feature>
<comment type="cofactor">
    <cofactor evidence="1">
        <name>Mg(2+)</name>
        <dbReference type="ChEBI" id="CHEBI:18420"/>
    </cofactor>
</comment>
<keyword evidence="2 6" id="KW-0378">Hydrolase</keyword>
<evidence type="ECO:0000256" key="2">
    <source>
        <dbReference type="ARBA" id="ARBA00022801"/>
    </source>
</evidence>
<name>A0A1M7KYN0_9GAMM</name>
<accession>A0A1M7KYN0</accession>
<dbReference type="InterPro" id="IPR023214">
    <property type="entry name" value="HAD_sf"/>
</dbReference>
<proteinExistence type="predicted"/>
<dbReference type="SFLD" id="SFLDG01129">
    <property type="entry name" value="C1.5:_HAD__Beta-PGM__Phosphata"/>
    <property type="match status" value="1"/>
</dbReference>
<evidence type="ECO:0000313" key="5">
    <source>
        <dbReference type="EMBL" id="GEN22740.1"/>
    </source>
</evidence>
<dbReference type="Proteomes" id="UP000184123">
    <property type="component" value="Unassembled WGS sequence"/>
</dbReference>
<dbReference type="InterPro" id="IPR006439">
    <property type="entry name" value="HAD-SF_hydro_IA"/>
</dbReference>
<dbReference type="InterPro" id="IPR036412">
    <property type="entry name" value="HAD-like_sf"/>
</dbReference>
<dbReference type="RefSeq" id="WP_073436656.1">
    <property type="nucleotide sequence ID" value="NZ_BJXU01000024.1"/>
</dbReference>
<evidence type="ECO:0000313" key="6">
    <source>
        <dbReference type="EMBL" id="SHM70597.1"/>
    </source>
</evidence>
<gene>
    <name evidence="5" type="ORF">HCU01_06890</name>
    <name evidence="6" type="ORF">SAMN05660971_03663</name>
</gene>
<dbReference type="OrthoDB" id="367448at2"/>
<dbReference type="PANTHER" id="PTHR46470:SF4">
    <property type="entry name" value="5-AMINO-6-(5-PHOSPHO-D-RIBITYLAMINO)URACIL PHOSPHATASE YIGB"/>
    <property type="match status" value="1"/>
</dbReference>
<dbReference type="Gene3D" id="1.20.120.1600">
    <property type="match status" value="1"/>
</dbReference>
<dbReference type="GO" id="GO:0009231">
    <property type="term" value="P:riboflavin biosynthetic process"/>
    <property type="evidence" value="ECO:0007669"/>
    <property type="project" value="TreeGrafter"/>
</dbReference>
<feature type="region of interest" description="Disordered" evidence="4">
    <location>
        <begin position="240"/>
        <end position="262"/>
    </location>
</feature>
<organism evidence="6 7">
    <name type="scientific">Halomonas cupida</name>
    <dbReference type="NCBI Taxonomy" id="44933"/>
    <lineage>
        <taxon>Bacteria</taxon>
        <taxon>Pseudomonadati</taxon>
        <taxon>Pseudomonadota</taxon>
        <taxon>Gammaproteobacteria</taxon>
        <taxon>Oceanospirillales</taxon>
        <taxon>Halomonadaceae</taxon>
        <taxon>Halomonas</taxon>
    </lineage>
</organism>
<sequence>MTLRVLTFDLDDTLWDNAGVMERTEHGHFDWLVASLAEWQRVRGEAPTPTIQLDEYRQRRITLGHEQWARRGDFSWLRERTLVALLEESGVNRAAAQLWATLAMARFHALRIQITPFEGADAMLERLGQRYRLGSITNGNVAFQQLPLSRHFEYCIAAGEMFAPKPDPRAFLAMLAHLEAKPTEALHIGDSWQEDVLPALRLGMQAIWIAPAEAETFPLPTGVTRLANVCELEALLERLSSRQPAHPATRPDADEPPQRHHA</sequence>
<protein>
    <submittedName>
        <fullName evidence="5 6">Hydrolase</fullName>
    </submittedName>
</protein>
<reference evidence="6 7" key="1">
    <citation type="submission" date="2016-11" db="EMBL/GenBank/DDBJ databases">
        <authorList>
            <person name="Jaros S."/>
            <person name="Januszkiewicz K."/>
            <person name="Wedrychowicz H."/>
        </authorList>
    </citation>
    <scope>NUCLEOTIDE SEQUENCE [LARGE SCALE GENOMIC DNA]</scope>
    <source>
        <strain evidence="6 7">DSM 4740</strain>
    </source>
</reference>
<dbReference type="GO" id="GO:0016787">
    <property type="term" value="F:hydrolase activity"/>
    <property type="evidence" value="ECO:0007669"/>
    <property type="project" value="UniProtKB-KW"/>
</dbReference>
<dbReference type="InterPro" id="IPR051400">
    <property type="entry name" value="HAD-like_hydrolase"/>
</dbReference>
<dbReference type="PRINTS" id="PR00413">
    <property type="entry name" value="HADHALOGNASE"/>
</dbReference>
<evidence type="ECO:0000256" key="3">
    <source>
        <dbReference type="ARBA" id="ARBA00022842"/>
    </source>
</evidence>
<evidence type="ECO:0000313" key="8">
    <source>
        <dbReference type="Proteomes" id="UP000321726"/>
    </source>
</evidence>
<dbReference type="Pfam" id="PF00702">
    <property type="entry name" value="Hydrolase"/>
    <property type="match status" value="1"/>
</dbReference>